<accession>A0A0B1ZUZ3</accession>
<feature type="signal peptide" evidence="2">
    <location>
        <begin position="1"/>
        <end position="21"/>
    </location>
</feature>
<evidence type="ECO:0000256" key="2">
    <source>
        <dbReference type="SAM" id="SignalP"/>
    </source>
</evidence>
<comment type="caution">
    <text evidence="3">The sequence shown here is derived from an EMBL/GenBank/DDBJ whole genome shotgun (WGS) entry which is preliminary data.</text>
</comment>
<evidence type="ECO:0008006" key="5">
    <source>
        <dbReference type="Google" id="ProtNLM"/>
    </source>
</evidence>
<dbReference type="Proteomes" id="UP000031057">
    <property type="component" value="Unassembled WGS sequence"/>
</dbReference>
<organism evidence="3 4">
    <name type="scientific">Novosphingobium malaysiense</name>
    <dbReference type="NCBI Taxonomy" id="1348853"/>
    <lineage>
        <taxon>Bacteria</taxon>
        <taxon>Pseudomonadati</taxon>
        <taxon>Pseudomonadota</taxon>
        <taxon>Alphaproteobacteria</taxon>
        <taxon>Sphingomonadales</taxon>
        <taxon>Sphingomonadaceae</taxon>
        <taxon>Novosphingobium</taxon>
    </lineage>
</organism>
<reference evidence="3 4" key="1">
    <citation type="submission" date="2014-10" db="EMBL/GenBank/DDBJ databases">
        <title>Genome sequence of Novosphingobium malaysiense MUSC 273(T).</title>
        <authorList>
            <person name="Lee L.-H."/>
        </authorList>
    </citation>
    <scope>NUCLEOTIDE SEQUENCE [LARGE SCALE GENOMIC DNA]</scope>
    <source>
        <strain evidence="3 4">MUSC 273</strain>
    </source>
</reference>
<dbReference type="RefSeq" id="WP_039278242.1">
    <property type="nucleotide sequence ID" value="NZ_JTDI01000001.1"/>
</dbReference>
<dbReference type="AlphaFoldDB" id="A0A0B1ZUZ3"/>
<sequence length="96" mass="10271">MRILSGVVAATALVVSFPAIADPTAEADVKAKTAAADPAESEAKADPVICERIKEVGSLLRSKKVCMHKSEWEAQRRGDRSNIERSQVQRGLQPAG</sequence>
<keyword evidence="2" id="KW-0732">Signal</keyword>
<protein>
    <recommendedName>
        <fullName evidence="5">Secreted protein</fullName>
    </recommendedName>
</protein>
<feature type="chain" id="PRO_5002069223" description="Secreted protein" evidence="2">
    <location>
        <begin position="22"/>
        <end position="96"/>
    </location>
</feature>
<keyword evidence="4" id="KW-1185">Reference proteome</keyword>
<feature type="region of interest" description="Disordered" evidence="1">
    <location>
        <begin position="70"/>
        <end position="96"/>
    </location>
</feature>
<proteinExistence type="predicted"/>
<dbReference type="EMBL" id="JTDI01000001">
    <property type="protein sequence ID" value="KHK92983.1"/>
    <property type="molecule type" value="Genomic_DNA"/>
</dbReference>
<evidence type="ECO:0000256" key="1">
    <source>
        <dbReference type="SAM" id="MobiDB-lite"/>
    </source>
</evidence>
<feature type="compositionally biased region" description="Basic and acidic residues" evidence="1">
    <location>
        <begin position="70"/>
        <end position="83"/>
    </location>
</feature>
<evidence type="ECO:0000313" key="4">
    <source>
        <dbReference type="Proteomes" id="UP000031057"/>
    </source>
</evidence>
<dbReference type="OrthoDB" id="7582966at2"/>
<evidence type="ECO:0000313" key="3">
    <source>
        <dbReference type="EMBL" id="KHK92983.1"/>
    </source>
</evidence>
<name>A0A0B1ZUZ3_9SPHN</name>
<dbReference type="STRING" id="1348853.LK12_00900"/>
<gene>
    <name evidence="3" type="ORF">LK12_00900</name>
</gene>